<feature type="region of interest" description="Disordered" evidence="1">
    <location>
        <begin position="169"/>
        <end position="237"/>
    </location>
</feature>
<sequence>MNNQIEIEDPVLVEENNNYVFTLKDNDSNIFFKSDNLYSIDTNHLNQFIKISNKHDLTVFENYYLEIFRIFLEKQTDWFENEFSRRGLENLFSKFLEPNINENCIGMRVIINDTLLKDLSSNSVVDKPIVGYPTFYLKNLELDLNENSMKCNIILDQFDIKHEEEISPEVPASVGEEEKELAPEVPASVGEEEKELAPEVPASVGEEEKELAPEVPASVGEEEKELAPEIPDSVGESELSLEEENINNDELEEVNLDINELSDVNINLNNEDFYIIYKFILSQINENYQNIIINILNQKKISIDNNMINDIVEDSDDESLDLSSDENNSDFSSDEE</sequence>
<dbReference type="EMBL" id="PP542043">
    <property type="protein sequence ID" value="XDO02162.1"/>
    <property type="molecule type" value="Genomic_DNA"/>
</dbReference>
<name>A0AB39J9D3_9VIRU</name>
<evidence type="ECO:0000313" key="2">
    <source>
        <dbReference type="EMBL" id="XDO02162.1"/>
    </source>
</evidence>
<organism evidence="2">
    <name type="scientific">Florenciella sp. virus SA2</name>
    <dbReference type="NCBI Taxonomy" id="3240092"/>
    <lineage>
        <taxon>Viruses</taxon>
    </lineage>
</organism>
<evidence type="ECO:0000256" key="1">
    <source>
        <dbReference type="SAM" id="MobiDB-lite"/>
    </source>
</evidence>
<accession>A0AB39J9D3</accession>
<proteinExistence type="predicted"/>
<feature type="region of interest" description="Disordered" evidence="1">
    <location>
        <begin position="314"/>
        <end position="336"/>
    </location>
</feature>
<reference evidence="2" key="1">
    <citation type="submission" date="2024-03" db="EMBL/GenBank/DDBJ databases">
        <title>Eukaryotic viruses encode the ribosomal protein eL40.</title>
        <authorList>
            <person name="Thomy J."/>
            <person name="Schvarcz C.R."/>
            <person name="McBeain K.A."/>
            <person name="Edwards K.F."/>
            <person name="Steward G.F."/>
        </authorList>
    </citation>
    <scope>NUCLEOTIDE SEQUENCE</scope>
    <source>
        <strain evidence="2">FloV-SA2</strain>
    </source>
</reference>
<protein>
    <submittedName>
        <fullName evidence="2">Uncharacterized protein</fullName>
    </submittedName>
</protein>
<gene>
    <name evidence="2" type="ORF">FloV-SA2_00344</name>
</gene>